<evidence type="ECO:0000256" key="1">
    <source>
        <dbReference type="SAM" id="Coils"/>
    </source>
</evidence>
<dbReference type="AlphaFoldDB" id="A0AAU9IQ32"/>
<evidence type="ECO:0000313" key="3">
    <source>
        <dbReference type="Proteomes" id="UP001162131"/>
    </source>
</evidence>
<dbReference type="Proteomes" id="UP001162131">
    <property type="component" value="Unassembled WGS sequence"/>
</dbReference>
<name>A0AAU9IQ32_9CILI</name>
<comment type="caution">
    <text evidence="2">The sequence shown here is derived from an EMBL/GenBank/DDBJ whole genome shotgun (WGS) entry which is preliminary data.</text>
</comment>
<evidence type="ECO:0000313" key="2">
    <source>
        <dbReference type="EMBL" id="CAG9316128.1"/>
    </source>
</evidence>
<proteinExistence type="predicted"/>
<sequence length="285" mass="32852">MLDTNGESNSQRSKTKHNTGYIFCDVCYIQIKKNPTKMQCSSCSHYFCKYHLRRSKQSEENTCDKCFKDLMRIDIKAGRALEINEYRDLADEIKREKFKIGEDLKAKANNILKLEENIKDNENQHAIKIAQLEQKISQETQINCYVLSEIDSLGVTIKNSKLSQEIWKKKLAVFQEEINKKNELKEKTNQEQAKSLREIDQLNKQTRLFIPYGRLRSITCPDCVKKIKRVFRDEIISGLKAVGRDSLIESVIAAKASIQALNQGNETIAEGKREEPKDACHCIIS</sequence>
<feature type="coiled-coil region" evidence="1">
    <location>
        <begin position="171"/>
        <end position="205"/>
    </location>
</feature>
<dbReference type="EMBL" id="CAJZBQ010000015">
    <property type="protein sequence ID" value="CAG9316128.1"/>
    <property type="molecule type" value="Genomic_DNA"/>
</dbReference>
<accession>A0AAU9IQ32</accession>
<evidence type="ECO:0008006" key="4">
    <source>
        <dbReference type="Google" id="ProtNLM"/>
    </source>
</evidence>
<protein>
    <recommendedName>
        <fullName evidence="4">RING-type domain-containing protein</fullName>
    </recommendedName>
</protein>
<reference evidence="2" key="1">
    <citation type="submission" date="2021-09" db="EMBL/GenBank/DDBJ databases">
        <authorList>
            <consortium name="AG Swart"/>
            <person name="Singh M."/>
            <person name="Singh A."/>
            <person name="Seah K."/>
            <person name="Emmerich C."/>
        </authorList>
    </citation>
    <scope>NUCLEOTIDE SEQUENCE</scope>
    <source>
        <strain evidence="2">ATCC30299</strain>
    </source>
</reference>
<keyword evidence="1" id="KW-0175">Coiled coil</keyword>
<feature type="coiled-coil region" evidence="1">
    <location>
        <begin position="104"/>
        <end position="135"/>
    </location>
</feature>
<organism evidence="2 3">
    <name type="scientific">Blepharisma stoltei</name>
    <dbReference type="NCBI Taxonomy" id="1481888"/>
    <lineage>
        <taxon>Eukaryota</taxon>
        <taxon>Sar</taxon>
        <taxon>Alveolata</taxon>
        <taxon>Ciliophora</taxon>
        <taxon>Postciliodesmatophora</taxon>
        <taxon>Heterotrichea</taxon>
        <taxon>Heterotrichida</taxon>
        <taxon>Blepharismidae</taxon>
        <taxon>Blepharisma</taxon>
    </lineage>
</organism>
<keyword evidence="3" id="KW-1185">Reference proteome</keyword>
<gene>
    <name evidence="2" type="ORF">BSTOLATCC_MIC15568</name>
</gene>